<organism evidence="9">
    <name type="scientific">Procambarus clarkii</name>
    <name type="common">Red swamp crayfish</name>
    <dbReference type="NCBI Taxonomy" id="6728"/>
    <lineage>
        <taxon>Eukaryota</taxon>
        <taxon>Metazoa</taxon>
        <taxon>Ecdysozoa</taxon>
        <taxon>Arthropoda</taxon>
        <taxon>Crustacea</taxon>
        <taxon>Multicrustacea</taxon>
        <taxon>Malacostraca</taxon>
        <taxon>Eumalacostraca</taxon>
        <taxon>Eucarida</taxon>
        <taxon>Decapoda</taxon>
        <taxon>Pleocyemata</taxon>
        <taxon>Astacidea</taxon>
        <taxon>Astacoidea</taxon>
        <taxon>Cambaridae</taxon>
        <taxon>Procambarus</taxon>
    </lineage>
</organism>
<name>A0A8B0LAD0_PROCL</name>
<evidence type="ECO:0000256" key="4">
    <source>
        <dbReference type="ARBA" id="ARBA00022638"/>
    </source>
</evidence>
<feature type="chain" id="PRO_5032723900" description="lysozyme" evidence="8">
    <location>
        <begin position="23"/>
        <end position="156"/>
    </location>
</feature>
<sequence length="156" mass="17568">MSIVKTVLIGLTASTMVVLVYGQTDIEMTDDCLGCLCEASTRCNTSMGCQYDSEKVCGPFLISTPYWIDAGKPVLNEKDDPRAENAYNNCVHDYTCSVKTIRNYMAKYGKDCNGDGVIDCDDFARLHMFGYPDCSKPYKPIFNRRFSYCINNAIFY</sequence>
<dbReference type="OrthoDB" id="6337871at2759"/>
<dbReference type="AlphaFoldDB" id="A0A8B0LAD0"/>
<dbReference type="EMBL" id="MW810489">
    <property type="protein sequence ID" value="QTV99354.1"/>
    <property type="molecule type" value="mRNA"/>
</dbReference>
<keyword evidence="8" id="KW-0732">Signal</keyword>
<dbReference type="GO" id="GO:0042742">
    <property type="term" value="P:defense response to bacterium"/>
    <property type="evidence" value="ECO:0007669"/>
    <property type="project" value="UniProtKB-KW"/>
</dbReference>
<evidence type="ECO:0000256" key="6">
    <source>
        <dbReference type="ARBA" id="ARBA00023295"/>
    </source>
</evidence>
<dbReference type="PANTHER" id="PTHR11195:SF22">
    <property type="entry name" value="LYSOZYME"/>
    <property type="match status" value="1"/>
</dbReference>
<evidence type="ECO:0000256" key="1">
    <source>
        <dbReference type="ARBA" id="ARBA00000632"/>
    </source>
</evidence>
<dbReference type="SUPFAM" id="SSF53955">
    <property type="entry name" value="Lysozyme-like"/>
    <property type="match status" value="1"/>
</dbReference>
<keyword evidence="4" id="KW-0081">Bacteriolytic enzyme</keyword>
<feature type="disulfide bond" evidence="7">
    <location>
        <begin position="37"/>
        <end position="43"/>
    </location>
</feature>
<feature type="disulfide bond" evidence="7">
    <location>
        <begin position="90"/>
        <end position="96"/>
    </location>
</feature>
<protein>
    <recommendedName>
        <fullName evidence="2">lysozyme</fullName>
        <ecNumber evidence="2">3.2.1.17</ecNumber>
    </recommendedName>
</protein>
<evidence type="ECO:0000313" key="9">
    <source>
        <dbReference type="EMBL" id="QTV99354.1"/>
    </source>
</evidence>
<dbReference type="InterPro" id="IPR023346">
    <property type="entry name" value="Lysozyme-like_dom_sf"/>
</dbReference>
<evidence type="ECO:0000256" key="3">
    <source>
        <dbReference type="ARBA" id="ARBA00022529"/>
    </source>
</evidence>
<dbReference type="Pfam" id="PF05497">
    <property type="entry name" value="Destabilase"/>
    <property type="match status" value="1"/>
</dbReference>
<feature type="disulfide bond" evidence="7">
    <location>
        <begin position="32"/>
        <end position="120"/>
    </location>
</feature>
<keyword evidence="7" id="KW-1015">Disulfide bond</keyword>
<dbReference type="InterPro" id="IPR008597">
    <property type="entry name" value="Invert_lysozyme"/>
</dbReference>
<dbReference type="CDD" id="cd16890">
    <property type="entry name" value="lyz_i"/>
    <property type="match status" value="1"/>
</dbReference>
<keyword evidence="5" id="KW-0378">Hydrolase</keyword>
<dbReference type="GO" id="GO:0031640">
    <property type="term" value="P:killing of cells of another organism"/>
    <property type="evidence" value="ECO:0007669"/>
    <property type="project" value="UniProtKB-KW"/>
</dbReference>
<dbReference type="FunFam" id="1.10.530.10:FF:000019">
    <property type="entry name" value="lysozyme"/>
    <property type="match status" value="1"/>
</dbReference>
<reference evidence="9" key="1">
    <citation type="submission" date="2021-03" db="EMBL/GenBank/DDBJ databases">
        <authorList>
            <person name="Yin C."/>
        </authorList>
    </citation>
    <scope>NUCLEOTIDE SEQUENCE</scope>
</reference>
<dbReference type="SMR" id="A0A8B0LAD0"/>
<feature type="disulfide bond" evidence="7">
    <location>
        <begin position="49"/>
        <end position="57"/>
    </location>
</feature>
<dbReference type="GO" id="GO:0003796">
    <property type="term" value="F:lysozyme activity"/>
    <property type="evidence" value="ECO:0007669"/>
    <property type="project" value="UniProtKB-EC"/>
</dbReference>
<dbReference type="EC" id="3.2.1.17" evidence="2"/>
<dbReference type="PROSITE" id="PS51909">
    <property type="entry name" value="LYSOZYME_I"/>
    <property type="match status" value="1"/>
</dbReference>
<dbReference type="InterPro" id="IPR018247">
    <property type="entry name" value="EF_Hand_1_Ca_BS"/>
</dbReference>
<keyword evidence="6" id="KW-0326">Glycosidase</keyword>
<dbReference type="PROSITE" id="PS00018">
    <property type="entry name" value="EF_HAND_1"/>
    <property type="match status" value="1"/>
</dbReference>
<evidence type="ECO:0000256" key="7">
    <source>
        <dbReference type="PIRSR" id="PIRSR608597-3"/>
    </source>
</evidence>
<dbReference type="PANTHER" id="PTHR11195">
    <property type="entry name" value="DESTABILASE-RELATED"/>
    <property type="match status" value="1"/>
</dbReference>
<proteinExistence type="evidence at transcript level"/>
<dbReference type="Gene3D" id="1.10.530.10">
    <property type="match status" value="1"/>
</dbReference>
<comment type="catalytic activity">
    <reaction evidence="1">
        <text>Hydrolysis of (1-&gt;4)-beta-linkages between N-acetylmuramic acid and N-acetyl-D-glucosamine residues in a peptidoglycan and between N-acetyl-D-glucosamine residues in chitodextrins.</text>
        <dbReference type="EC" id="3.2.1.17"/>
    </reaction>
</comment>
<evidence type="ECO:0000256" key="8">
    <source>
        <dbReference type="SAM" id="SignalP"/>
    </source>
</evidence>
<evidence type="ECO:0000256" key="5">
    <source>
        <dbReference type="ARBA" id="ARBA00022801"/>
    </source>
</evidence>
<feature type="signal peptide" evidence="8">
    <location>
        <begin position="1"/>
        <end position="22"/>
    </location>
</feature>
<accession>A0A8B0LAD0</accession>
<keyword evidence="3" id="KW-0929">Antimicrobial</keyword>
<evidence type="ECO:0000256" key="2">
    <source>
        <dbReference type="ARBA" id="ARBA00012732"/>
    </source>
</evidence>